<keyword evidence="3" id="KW-1185">Reference proteome</keyword>
<dbReference type="Proteomes" id="UP000826573">
    <property type="component" value="Unassembled WGS sequence"/>
</dbReference>
<protein>
    <submittedName>
        <fullName evidence="2">Uncharacterized protein</fullName>
    </submittedName>
</protein>
<comment type="caution">
    <text evidence="2">The sequence shown here is derived from an EMBL/GenBank/DDBJ whole genome shotgun (WGS) entry which is preliminary data.</text>
</comment>
<reference evidence="2 3" key="1">
    <citation type="submission" date="2021-08" db="EMBL/GenBank/DDBJ databases">
        <title>The highly contiguous genome resource for Trichoderma semiorbis FJ059, a fungal antagonistic to plant pathogens.</title>
        <authorList>
            <person name="Liu T."/>
        </authorList>
    </citation>
    <scope>NUCLEOTIDE SEQUENCE [LARGE SCALE GENOMIC DNA]</scope>
    <source>
        <strain evidence="2 3">FJ059</strain>
    </source>
</reference>
<organism evidence="2 3">
    <name type="scientific">Trichoderma semiorbis</name>
    <dbReference type="NCBI Taxonomy" id="1491008"/>
    <lineage>
        <taxon>Eukaryota</taxon>
        <taxon>Fungi</taxon>
        <taxon>Dikarya</taxon>
        <taxon>Ascomycota</taxon>
        <taxon>Pezizomycotina</taxon>
        <taxon>Sordariomycetes</taxon>
        <taxon>Hypocreomycetidae</taxon>
        <taxon>Hypocreales</taxon>
        <taxon>Hypocreaceae</taxon>
        <taxon>Trichoderma</taxon>
    </lineage>
</organism>
<feature type="region of interest" description="Disordered" evidence="1">
    <location>
        <begin position="1"/>
        <end position="23"/>
    </location>
</feature>
<gene>
    <name evidence="2" type="ORF">TsFJ059_009265</name>
</gene>
<dbReference type="EMBL" id="JAIMJC010000004">
    <property type="protein sequence ID" value="KAH0525855.1"/>
    <property type="molecule type" value="Genomic_DNA"/>
</dbReference>
<proteinExistence type="predicted"/>
<sequence length="130" mass="14873">MTDKIRGRRAWNQESRQLGDWQPGGANMPSIACALPGRLLLCLETLTTPKCHCKRFHVELQKKLRKRLCTWGFILHVAHDGMQDPDRGERETLFICTLILEMLHWELELVWANCCACALFSLAHMQAVGS</sequence>
<name>A0A9P8HL57_9HYPO</name>
<dbReference type="AlphaFoldDB" id="A0A9P8HL57"/>
<evidence type="ECO:0000256" key="1">
    <source>
        <dbReference type="SAM" id="MobiDB-lite"/>
    </source>
</evidence>
<evidence type="ECO:0000313" key="2">
    <source>
        <dbReference type="EMBL" id="KAH0525855.1"/>
    </source>
</evidence>
<accession>A0A9P8HL57</accession>
<evidence type="ECO:0000313" key="3">
    <source>
        <dbReference type="Proteomes" id="UP000826573"/>
    </source>
</evidence>